<dbReference type="FunFam" id="3.40.50.300:FF:001802">
    <property type="entry name" value="Uridine-cytidine kinase 1"/>
    <property type="match status" value="1"/>
</dbReference>
<dbReference type="KEGG" id="eiv:EIN_371000"/>
<dbReference type="VEuPathDB" id="AmoebaDB:EIN_371000"/>
<keyword evidence="5 8" id="KW-0418">Kinase</keyword>
<keyword evidence="3 8" id="KW-0808">Transferase</keyword>
<dbReference type="NCBIfam" id="NF004018">
    <property type="entry name" value="PRK05480.1"/>
    <property type="match status" value="1"/>
</dbReference>
<reference evidence="8 9" key="1">
    <citation type="submission" date="2012-10" db="EMBL/GenBank/DDBJ databases">
        <authorList>
            <person name="Zafar N."/>
            <person name="Inman J."/>
            <person name="Hall N."/>
            <person name="Lorenzi H."/>
            <person name="Caler E."/>
        </authorList>
    </citation>
    <scope>NUCLEOTIDE SEQUENCE [LARGE SCALE GENOMIC DNA]</scope>
    <source>
        <strain evidence="8 9">IP1</strain>
    </source>
</reference>
<dbReference type="OrthoDB" id="10257085at2759"/>
<evidence type="ECO:0000313" key="8">
    <source>
        <dbReference type="EMBL" id="ELP92698.1"/>
    </source>
</evidence>
<evidence type="ECO:0000256" key="5">
    <source>
        <dbReference type="ARBA" id="ARBA00022777"/>
    </source>
</evidence>
<comment type="pathway">
    <text evidence="1">Pyrimidine metabolism; UMP biosynthesis via salvage pathway; UMP from uridine: step 1/1.</text>
</comment>
<dbReference type="RefSeq" id="XP_004259469.1">
    <property type="nucleotide sequence ID" value="XM_004259421.1"/>
</dbReference>
<dbReference type="SUPFAM" id="SSF52540">
    <property type="entry name" value="P-loop containing nucleoside triphosphate hydrolases"/>
    <property type="match status" value="1"/>
</dbReference>
<name>A0A0A1UC45_ENTIV</name>
<dbReference type="EMBL" id="KB206332">
    <property type="protein sequence ID" value="ELP92698.1"/>
    <property type="molecule type" value="Genomic_DNA"/>
</dbReference>
<keyword evidence="9" id="KW-1185">Reference proteome</keyword>
<evidence type="ECO:0000259" key="7">
    <source>
        <dbReference type="Pfam" id="PF00485"/>
    </source>
</evidence>
<dbReference type="AlphaFoldDB" id="A0A0A1UC45"/>
<protein>
    <recommendedName>
        <fullName evidence="2">uridine/cytidine kinase</fullName>
        <ecNumber evidence="2">2.7.1.48</ecNumber>
    </recommendedName>
</protein>
<evidence type="ECO:0000256" key="4">
    <source>
        <dbReference type="ARBA" id="ARBA00022741"/>
    </source>
</evidence>
<dbReference type="EC" id="2.7.1.48" evidence="2"/>
<dbReference type="PANTHER" id="PTHR10285">
    <property type="entry name" value="URIDINE KINASE"/>
    <property type="match status" value="1"/>
</dbReference>
<dbReference type="GeneID" id="14891799"/>
<evidence type="ECO:0000256" key="1">
    <source>
        <dbReference type="ARBA" id="ARBA00004690"/>
    </source>
</evidence>
<gene>
    <name evidence="8" type="ORF">EIN_371000</name>
</gene>
<evidence type="ECO:0000256" key="6">
    <source>
        <dbReference type="ARBA" id="ARBA00022840"/>
    </source>
</evidence>
<evidence type="ECO:0000313" key="9">
    <source>
        <dbReference type="Proteomes" id="UP000014680"/>
    </source>
</evidence>
<dbReference type="CDD" id="cd02023">
    <property type="entry name" value="UMPK"/>
    <property type="match status" value="1"/>
</dbReference>
<dbReference type="Gene3D" id="3.40.50.300">
    <property type="entry name" value="P-loop containing nucleotide triphosphate hydrolases"/>
    <property type="match status" value="1"/>
</dbReference>
<dbReference type="GO" id="GO:0044206">
    <property type="term" value="P:UMP salvage"/>
    <property type="evidence" value="ECO:0007669"/>
    <property type="project" value="UniProtKB-UniPathway"/>
</dbReference>
<dbReference type="GO" id="GO:0004849">
    <property type="term" value="F:uridine kinase activity"/>
    <property type="evidence" value="ECO:0007669"/>
    <property type="project" value="UniProtKB-EC"/>
</dbReference>
<dbReference type="Pfam" id="PF00485">
    <property type="entry name" value="PRK"/>
    <property type="match status" value="1"/>
</dbReference>
<evidence type="ECO:0000256" key="3">
    <source>
        <dbReference type="ARBA" id="ARBA00022679"/>
    </source>
</evidence>
<accession>A0A0A1UC45</accession>
<evidence type="ECO:0000256" key="2">
    <source>
        <dbReference type="ARBA" id="ARBA00012137"/>
    </source>
</evidence>
<dbReference type="Proteomes" id="UP000014680">
    <property type="component" value="Unassembled WGS sequence"/>
</dbReference>
<dbReference type="UniPathway" id="UPA00574">
    <property type="reaction ID" value="UER00637"/>
</dbReference>
<dbReference type="InterPro" id="IPR027417">
    <property type="entry name" value="P-loop_NTPase"/>
</dbReference>
<keyword evidence="6" id="KW-0067">ATP-binding</keyword>
<dbReference type="InterPro" id="IPR000764">
    <property type="entry name" value="Uridine_kinase-like"/>
</dbReference>
<dbReference type="GO" id="GO:0005524">
    <property type="term" value="F:ATP binding"/>
    <property type="evidence" value="ECO:0007669"/>
    <property type="project" value="UniProtKB-KW"/>
</dbReference>
<dbReference type="OMA" id="TVKPMHE"/>
<sequence length="257" mass="29649">MSESQRMACPVLIAVCGGTASGKTTFCNVIASNPNFQKVVVISQDSFYRNLTEEEKANVAEYNFDSPNAFDWALIMKTLKRIKGRKRVEIPTYDFTTHSRTKEVKILDIGDVVIFEGLYSYYSQDKFDLCSMFDLKIFVETDDDVRLGRRIIRDMNSRGRTLESVLYQYKKFVKPAYDDWVFPQRKVADIIIPWGEISNNALEVDNEKINQYPVIKMMTRYIDQFIKRSSFEKVVRSGSAEILNDLDIKTSALSDVE</sequence>
<dbReference type="PRINTS" id="PR00988">
    <property type="entry name" value="URIDINKINASE"/>
</dbReference>
<keyword evidence="4" id="KW-0547">Nucleotide-binding</keyword>
<feature type="domain" description="Phosphoribulokinase/uridine kinase" evidence="7">
    <location>
        <begin position="12"/>
        <end position="195"/>
    </location>
</feature>
<dbReference type="InterPro" id="IPR006083">
    <property type="entry name" value="PRK/URK"/>
</dbReference>
<organism evidence="8 9">
    <name type="scientific">Entamoeba invadens IP1</name>
    <dbReference type="NCBI Taxonomy" id="370355"/>
    <lineage>
        <taxon>Eukaryota</taxon>
        <taxon>Amoebozoa</taxon>
        <taxon>Evosea</taxon>
        <taxon>Archamoebae</taxon>
        <taxon>Mastigamoebida</taxon>
        <taxon>Entamoebidae</taxon>
        <taxon>Entamoeba</taxon>
    </lineage>
</organism>
<proteinExistence type="predicted"/>